<dbReference type="CDD" id="cd12148">
    <property type="entry name" value="fungal_TF_MHR"/>
    <property type="match status" value="1"/>
</dbReference>
<evidence type="ECO:0000313" key="3">
    <source>
        <dbReference type="EMBL" id="KAJ4353716.1"/>
    </source>
</evidence>
<dbReference type="GO" id="GO:0003700">
    <property type="term" value="F:DNA-binding transcription factor activity"/>
    <property type="evidence" value="ECO:0007669"/>
    <property type="project" value="InterPro"/>
</dbReference>
<sequence>MPAAELGEAFVQRCRKIWWSIYILDRQMSSQMGVPQSIRDDEITCQLTHFPRSAQRTAALKMQIKLARIYADIARSVYGPKGRLRKKFVISIKGLLDDMATVAEELRNTFPLHSDERFGGISRMPAHLHLLYYQKAFESPKEVGALVSSRKIRPLLTMSLDASQKILNILESLQDQDLLETFLPWDLDSLFVSTMVLVLIRFVDDTLSENSSAWLNKAFAFLDTMTSNGNKIAEFRCAELRKLEEMLTEYSANQTPQQYPPLQPLAPLPPQQQQPIGQRQRPDGFFMPPDTQSPRTIMNPEAMGMYNAFSDESSGFGDDLTADQILAVAESMDLGTTDWFNAFATMDTYHMGDPQQPPI</sequence>
<evidence type="ECO:0000259" key="2">
    <source>
        <dbReference type="Pfam" id="PF04082"/>
    </source>
</evidence>
<dbReference type="OrthoDB" id="3990906at2759"/>
<dbReference type="InterPro" id="IPR007219">
    <property type="entry name" value="XnlR_reg_dom"/>
</dbReference>
<dbReference type="Proteomes" id="UP001140513">
    <property type="component" value="Unassembled WGS sequence"/>
</dbReference>
<dbReference type="Pfam" id="PF04082">
    <property type="entry name" value="Fungal_trans"/>
    <property type="match status" value="1"/>
</dbReference>
<keyword evidence="4" id="KW-1185">Reference proteome</keyword>
<dbReference type="GO" id="GO:0003677">
    <property type="term" value="F:DNA binding"/>
    <property type="evidence" value="ECO:0007669"/>
    <property type="project" value="InterPro"/>
</dbReference>
<dbReference type="GO" id="GO:0006351">
    <property type="term" value="P:DNA-templated transcription"/>
    <property type="evidence" value="ECO:0007669"/>
    <property type="project" value="InterPro"/>
</dbReference>
<evidence type="ECO:0000313" key="4">
    <source>
        <dbReference type="Proteomes" id="UP001140513"/>
    </source>
</evidence>
<dbReference type="PANTHER" id="PTHR46910">
    <property type="entry name" value="TRANSCRIPTION FACTOR PDR1"/>
    <property type="match status" value="1"/>
</dbReference>
<reference evidence="3" key="1">
    <citation type="submission" date="2022-10" db="EMBL/GenBank/DDBJ databases">
        <title>Tapping the CABI collections for fungal endophytes: first genome assemblies for Collariella, Neodidymelliopsis, Ascochyta clinopodiicola, Didymella pomorum, Didymosphaeria variabile, Neocosmospora piperis and Neocucurbitaria cava.</title>
        <authorList>
            <person name="Hill R."/>
        </authorList>
    </citation>
    <scope>NUCLEOTIDE SEQUENCE</scope>
    <source>
        <strain evidence="3">IMI 356815</strain>
    </source>
</reference>
<proteinExistence type="predicted"/>
<dbReference type="RefSeq" id="XP_056071490.1">
    <property type="nucleotide sequence ID" value="XM_056214223.1"/>
</dbReference>
<protein>
    <recommendedName>
        <fullName evidence="2">Xylanolytic transcriptional activator regulatory domain-containing protein</fullName>
    </recommendedName>
</protein>
<dbReference type="EMBL" id="JAPEUX010000004">
    <property type="protein sequence ID" value="KAJ4353716.1"/>
    <property type="molecule type" value="Genomic_DNA"/>
</dbReference>
<keyword evidence="1" id="KW-0539">Nucleus</keyword>
<dbReference type="GO" id="GO:0008270">
    <property type="term" value="F:zinc ion binding"/>
    <property type="evidence" value="ECO:0007669"/>
    <property type="project" value="InterPro"/>
</dbReference>
<dbReference type="PANTHER" id="PTHR46910:SF32">
    <property type="entry name" value="TRANSCRIPTION FACTOR DOMAIN-CONTAINING PROTEIN-RELATED"/>
    <property type="match status" value="1"/>
</dbReference>
<comment type="caution">
    <text evidence="3">The sequence shown here is derived from an EMBL/GenBank/DDBJ whole genome shotgun (WGS) entry which is preliminary data.</text>
</comment>
<dbReference type="InterPro" id="IPR050987">
    <property type="entry name" value="AtrR-like"/>
</dbReference>
<name>A0A9W8XL16_9PLEO</name>
<gene>
    <name evidence="3" type="ORF">N0V89_005446</name>
</gene>
<accession>A0A9W8XL16</accession>
<dbReference type="GeneID" id="80908976"/>
<dbReference type="AlphaFoldDB" id="A0A9W8XL16"/>
<organism evidence="3 4">
    <name type="scientific">Didymosphaeria variabile</name>
    <dbReference type="NCBI Taxonomy" id="1932322"/>
    <lineage>
        <taxon>Eukaryota</taxon>
        <taxon>Fungi</taxon>
        <taxon>Dikarya</taxon>
        <taxon>Ascomycota</taxon>
        <taxon>Pezizomycotina</taxon>
        <taxon>Dothideomycetes</taxon>
        <taxon>Pleosporomycetidae</taxon>
        <taxon>Pleosporales</taxon>
        <taxon>Massarineae</taxon>
        <taxon>Didymosphaeriaceae</taxon>
        <taxon>Didymosphaeria</taxon>
    </lineage>
</organism>
<evidence type="ECO:0000256" key="1">
    <source>
        <dbReference type="ARBA" id="ARBA00023242"/>
    </source>
</evidence>
<feature type="domain" description="Xylanolytic transcriptional activator regulatory" evidence="2">
    <location>
        <begin position="11"/>
        <end position="47"/>
    </location>
</feature>